<evidence type="ECO:0000313" key="11">
    <source>
        <dbReference type="Proteomes" id="UP001365542"/>
    </source>
</evidence>
<dbReference type="GO" id="GO:0004497">
    <property type="term" value="F:monooxygenase activity"/>
    <property type="evidence" value="ECO:0007669"/>
    <property type="project" value="UniProtKB-KW"/>
</dbReference>
<evidence type="ECO:0000256" key="4">
    <source>
        <dbReference type="ARBA" id="ARBA00022723"/>
    </source>
</evidence>
<dbReference type="CDD" id="cd11065">
    <property type="entry name" value="CYP64-like"/>
    <property type="match status" value="1"/>
</dbReference>
<name>A0AAV9X4E4_9PEZI</name>
<dbReference type="SUPFAM" id="SSF48264">
    <property type="entry name" value="Cytochrome P450"/>
    <property type="match status" value="1"/>
</dbReference>
<evidence type="ECO:0000256" key="6">
    <source>
        <dbReference type="ARBA" id="ARBA00023004"/>
    </source>
</evidence>
<evidence type="ECO:0000313" key="10">
    <source>
        <dbReference type="EMBL" id="KAK6535508.1"/>
    </source>
</evidence>
<organism evidence="10 11">
    <name type="scientific">Orbilia ellipsospora</name>
    <dbReference type="NCBI Taxonomy" id="2528407"/>
    <lineage>
        <taxon>Eukaryota</taxon>
        <taxon>Fungi</taxon>
        <taxon>Dikarya</taxon>
        <taxon>Ascomycota</taxon>
        <taxon>Pezizomycotina</taxon>
        <taxon>Orbiliomycetes</taxon>
        <taxon>Orbiliales</taxon>
        <taxon>Orbiliaceae</taxon>
        <taxon>Orbilia</taxon>
    </lineage>
</organism>
<accession>A0AAV9X4E4</accession>
<dbReference type="PANTHER" id="PTHR46300">
    <property type="entry name" value="P450, PUTATIVE (EUROFUNG)-RELATED-RELATED"/>
    <property type="match status" value="1"/>
</dbReference>
<comment type="cofactor">
    <cofactor evidence="1 8">
        <name>heme</name>
        <dbReference type="ChEBI" id="CHEBI:30413"/>
    </cofactor>
</comment>
<sequence>MHSITYAAVFTLLLGLYITRRRRNTTSFPLPPGPTPLPIIGNVHQAPKSHGWRQYLEWSKRYGPIVYLNMLGQPVIILSSSEVTHDLLAKRGAIFSDRPRLFFQKHQKLQTLVLNPTPVAAYLPFQNLESKQLLHDLSKDAGGYGSDVHRYFQKTVASIIHTLLYGFRIKDDQDPVLREVIQLNEEFSDFVQVGAHIVDTFPVLNNLPGFLAPWKQKAESHYTRKHALRMDNFRRGIESPAWNISKYLKEVVERDDIDMPSGELEFELGTLIDAALDGTTDTLIWFVMACITQDKGFIAKAREELDTVVGRDRLPTPDDKPNLPYITAIFEEILRWRPIAPEGAPHLNREETTYNGYTIPAKSVIVANVWAITRDESLFGPNTDDFVPERWLEDNIKNESGGILKSLPVPGWGYGRRICPGRHFAQNAVWLIIAQLLWAFDIKAGRSKETGETMPVDPLACTYKLVMRALPFKASFEPRGPWVSNIINGECDTYGVDHVVMLDQIGADLGKL</sequence>
<dbReference type="InterPro" id="IPR050364">
    <property type="entry name" value="Cytochrome_P450_fung"/>
</dbReference>
<keyword evidence="6 8" id="KW-0408">Iron</keyword>
<keyword evidence="5 9" id="KW-0560">Oxidoreductase</keyword>
<dbReference type="PRINTS" id="PR00463">
    <property type="entry name" value="EP450I"/>
</dbReference>
<dbReference type="Gene3D" id="1.10.630.10">
    <property type="entry name" value="Cytochrome P450"/>
    <property type="match status" value="1"/>
</dbReference>
<dbReference type="EMBL" id="JAVHJO010000010">
    <property type="protein sequence ID" value="KAK6535508.1"/>
    <property type="molecule type" value="Genomic_DNA"/>
</dbReference>
<dbReference type="InterPro" id="IPR001128">
    <property type="entry name" value="Cyt_P450"/>
</dbReference>
<gene>
    <name evidence="10" type="ORF">TWF694_001963</name>
</gene>
<evidence type="ECO:0000256" key="7">
    <source>
        <dbReference type="ARBA" id="ARBA00023033"/>
    </source>
</evidence>
<keyword evidence="3 8" id="KW-0349">Heme</keyword>
<feature type="binding site" description="axial binding residue" evidence="8">
    <location>
        <position position="419"/>
    </location>
    <ligand>
        <name>heme</name>
        <dbReference type="ChEBI" id="CHEBI:30413"/>
    </ligand>
    <ligandPart>
        <name>Fe</name>
        <dbReference type="ChEBI" id="CHEBI:18248"/>
    </ligandPart>
</feature>
<evidence type="ECO:0000256" key="9">
    <source>
        <dbReference type="RuleBase" id="RU000461"/>
    </source>
</evidence>
<dbReference type="Proteomes" id="UP001365542">
    <property type="component" value="Unassembled WGS sequence"/>
</dbReference>
<dbReference type="InterPro" id="IPR036396">
    <property type="entry name" value="Cyt_P450_sf"/>
</dbReference>
<dbReference type="AlphaFoldDB" id="A0AAV9X4E4"/>
<dbReference type="GO" id="GO:0005506">
    <property type="term" value="F:iron ion binding"/>
    <property type="evidence" value="ECO:0007669"/>
    <property type="project" value="InterPro"/>
</dbReference>
<keyword evidence="4 8" id="KW-0479">Metal-binding</keyword>
<dbReference type="GO" id="GO:0020037">
    <property type="term" value="F:heme binding"/>
    <property type="evidence" value="ECO:0007669"/>
    <property type="project" value="InterPro"/>
</dbReference>
<protein>
    <recommendedName>
        <fullName evidence="12">Cytochrome P450</fullName>
    </recommendedName>
</protein>
<dbReference type="PROSITE" id="PS00086">
    <property type="entry name" value="CYTOCHROME_P450"/>
    <property type="match status" value="1"/>
</dbReference>
<evidence type="ECO:0000256" key="3">
    <source>
        <dbReference type="ARBA" id="ARBA00022617"/>
    </source>
</evidence>
<dbReference type="InterPro" id="IPR017972">
    <property type="entry name" value="Cyt_P450_CS"/>
</dbReference>
<proteinExistence type="inferred from homology"/>
<keyword evidence="7 9" id="KW-0503">Monooxygenase</keyword>
<evidence type="ECO:0008006" key="12">
    <source>
        <dbReference type="Google" id="ProtNLM"/>
    </source>
</evidence>
<dbReference type="InterPro" id="IPR002401">
    <property type="entry name" value="Cyt_P450_E_grp-I"/>
</dbReference>
<evidence type="ECO:0000256" key="5">
    <source>
        <dbReference type="ARBA" id="ARBA00023002"/>
    </source>
</evidence>
<evidence type="ECO:0000256" key="8">
    <source>
        <dbReference type="PIRSR" id="PIRSR602401-1"/>
    </source>
</evidence>
<evidence type="ECO:0000256" key="1">
    <source>
        <dbReference type="ARBA" id="ARBA00001971"/>
    </source>
</evidence>
<dbReference type="Pfam" id="PF00067">
    <property type="entry name" value="p450"/>
    <property type="match status" value="1"/>
</dbReference>
<comment type="caution">
    <text evidence="10">The sequence shown here is derived from an EMBL/GenBank/DDBJ whole genome shotgun (WGS) entry which is preliminary data.</text>
</comment>
<dbReference type="GO" id="GO:0016705">
    <property type="term" value="F:oxidoreductase activity, acting on paired donors, with incorporation or reduction of molecular oxygen"/>
    <property type="evidence" value="ECO:0007669"/>
    <property type="project" value="InterPro"/>
</dbReference>
<reference evidence="10 11" key="1">
    <citation type="submission" date="2019-10" db="EMBL/GenBank/DDBJ databases">
        <authorList>
            <person name="Palmer J.M."/>
        </authorList>
    </citation>
    <scope>NUCLEOTIDE SEQUENCE [LARGE SCALE GENOMIC DNA]</scope>
    <source>
        <strain evidence="10 11">TWF694</strain>
    </source>
</reference>
<dbReference type="PANTHER" id="PTHR46300:SF1">
    <property type="entry name" value="P450, PUTATIVE (EUROFUNG)-RELATED"/>
    <property type="match status" value="1"/>
</dbReference>
<comment type="similarity">
    <text evidence="2 9">Belongs to the cytochrome P450 family.</text>
</comment>
<evidence type="ECO:0000256" key="2">
    <source>
        <dbReference type="ARBA" id="ARBA00010617"/>
    </source>
</evidence>
<keyword evidence="11" id="KW-1185">Reference proteome</keyword>